<dbReference type="EMBL" id="PNRF01000023">
    <property type="protein sequence ID" value="PMR75018.1"/>
    <property type="molecule type" value="Genomic_DNA"/>
</dbReference>
<dbReference type="GO" id="GO:0000271">
    <property type="term" value="P:polysaccharide biosynthetic process"/>
    <property type="evidence" value="ECO:0007669"/>
    <property type="project" value="TreeGrafter"/>
</dbReference>
<dbReference type="SUPFAM" id="SSF51161">
    <property type="entry name" value="Trimeric LpxA-like enzymes"/>
    <property type="match status" value="1"/>
</dbReference>
<keyword evidence="5" id="KW-1185">Reference proteome</keyword>
<sequence>MTIQFHDAIHPSVQVHPSAIVDPGARIGADSSVWHFVHVCGGARIGRGVSLGQNVFIGNEVIIGDRCKVQNNVSVYDNVVLEDGVFCGPSMVFTNVHNPRSLVDRKSEYRDTLVREGATLGANCTIVCGVTIGRFSFVGAGAVVSRDVPDFALVMGVPARQRGWMSRHGERLDLPLEGEGEAVCPHTGDRYRLSGGALDWLPAETAAVRPAGEVKTMEFIDLKAQQLRIRDRINAGIRNVLEHGKYILGPEVEELETRLADYAGVRHCISCANGTDALQIAQMALGIAPGDEVITPGFTYIATAETVALLGARPVYVDIDPRTYLLDPGKLEAAITPRTRAIVPVSLYGQCADMDAINEIAARHGIAVIEDGAQSFGATYRGRRSGSLSTIATTSFFPSKPLGCYGDGGALFTDDDEMAVVLRQIARHGQGRRYHHVRVGTNSRLDTLQAAILLPKLDILDEELLLREQVAERYGRLLRARGFETPHVEPWNTSAHAQYTVEVEDREVVSARLAEAGIPSAVHYPIPLNKQPAVADPCVDLPIGNAASRRVISLPMHPYLSEEDQDRIVTTLQEALV</sequence>
<dbReference type="Gene3D" id="2.20.70.110">
    <property type="match status" value="1"/>
</dbReference>
<gene>
    <name evidence="4" type="ORF">C1H69_11585</name>
</gene>
<dbReference type="GO" id="GO:0008483">
    <property type="term" value="F:transaminase activity"/>
    <property type="evidence" value="ECO:0007669"/>
    <property type="project" value="TreeGrafter"/>
</dbReference>
<evidence type="ECO:0000313" key="5">
    <source>
        <dbReference type="Proteomes" id="UP000235803"/>
    </source>
</evidence>
<dbReference type="PANTHER" id="PTHR30244">
    <property type="entry name" value="TRANSAMINASE"/>
    <property type="match status" value="1"/>
</dbReference>
<dbReference type="InterPro" id="IPR015421">
    <property type="entry name" value="PyrdxlP-dep_Trfase_major"/>
</dbReference>
<dbReference type="Gene3D" id="2.160.10.10">
    <property type="entry name" value="Hexapeptide repeat proteins"/>
    <property type="match status" value="1"/>
</dbReference>
<name>A0A2N7U3K1_9GAMM</name>
<dbReference type="InterPro" id="IPR015422">
    <property type="entry name" value="PyrdxlP-dep_Trfase_small"/>
</dbReference>
<evidence type="ECO:0000313" key="4">
    <source>
        <dbReference type="EMBL" id="PMR75018.1"/>
    </source>
</evidence>
<dbReference type="Pfam" id="PF00132">
    <property type="entry name" value="Hexapep"/>
    <property type="match status" value="1"/>
</dbReference>
<organism evidence="4 5">
    <name type="scientific">Billgrantia endophytica</name>
    <dbReference type="NCBI Taxonomy" id="2033802"/>
    <lineage>
        <taxon>Bacteria</taxon>
        <taxon>Pseudomonadati</taxon>
        <taxon>Pseudomonadota</taxon>
        <taxon>Gammaproteobacteria</taxon>
        <taxon>Oceanospirillales</taxon>
        <taxon>Halomonadaceae</taxon>
        <taxon>Billgrantia</taxon>
    </lineage>
</organism>
<dbReference type="Pfam" id="PF14602">
    <property type="entry name" value="Hexapep_2"/>
    <property type="match status" value="1"/>
</dbReference>
<accession>A0A2N7U3K1</accession>
<comment type="caution">
    <text evidence="4">The sequence shown here is derived from an EMBL/GenBank/DDBJ whole genome shotgun (WGS) entry which is preliminary data.</text>
</comment>
<dbReference type="PANTHER" id="PTHR30244:SF42">
    <property type="entry name" value="UDP-2-ACETAMIDO-2-DEOXY-3-OXO-D-GLUCURONATE AMINOTRANSFERASE"/>
    <property type="match status" value="1"/>
</dbReference>
<dbReference type="AlphaFoldDB" id="A0A2N7U3K1"/>
<dbReference type="InterPro" id="IPR001451">
    <property type="entry name" value="Hexapep"/>
</dbReference>
<evidence type="ECO:0000256" key="3">
    <source>
        <dbReference type="RuleBase" id="RU004508"/>
    </source>
</evidence>
<evidence type="ECO:0000256" key="2">
    <source>
        <dbReference type="ARBA" id="ARBA00037999"/>
    </source>
</evidence>
<dbReference type="CDD" id="cd00616">
    <property type="entry name" value="AHBA_syn"/>
    <property type="match status" value="1"/>
</dbReference>
<reference evidence="4 5" key="1">
    <citation type="submission" date="2018-01" db="EMBL/GenBank/DDBJ databases">
        <title>Halomonas endophytica sp. nov., isolated from storage liquid in the stems of Populus euphratica.</title>
        <authorList>
            <person name="Chen C."/>
        </authorList>
    </citation>
    <scope>NUCLEOTIDE SEQUENCE [LARGE SCALE GENOMIC DNA]</scope>
    <source>
        <strain evidence="4 5">MC28</strain>
    </source>
</reference>
<dbReference type="CDD" id="cd03358">
    <property type="entry name" value="LbH_WxcM_N_like"/>
    <property type="match status" value="1"/>
</dbReference>
<comment type="similarity">
    <text evidence="2 3">Belongs to the DegT/DnrJ/EryC1 family.</text>
</comment>
<proteinExistence type="inferred from homology"/>
<dbReference type="OrthoDB" id="9804264at2"/>
<dbReference type="FunFam" id="3.40.640.10:FF:000089">
    <property type="entry name" value="Aminotransferase, DegT/DnrJ/EryC1/StrS family"/>
    <property type="match status" value="1"/>
</dbReference>
<dbReference type="InterPro" id="IPR000653">
    <property type="entry name" value="DegT/StrS_aminotransferase"/>
</dbReference>
<evidence type="ECO:0008006" key="6">
    <source>
        <dbReference type="Google" id="ProtNLM"/>
    </source>
</evidence>
<dbReference type="Gene3D" id="3.90.1150.10">
    <property type="entry name" value="Aspartate Aminotransferase, domain 1"/>
    <property type="match status" value="1"/>
</dbReference>
<dbReference type="GO" id="GO:0030170">
    <property type="term" value="F:pyridoxal phosphate binding"/>
    <property type="evidence" value="ECO:0007669"/>
    <property type="project" value="UniProtKB-ARBA"/>
</dbReference>
<evidence type="ECO:0000256" key="1">
    <source>
        <dbReference type="ARBA" id="ARBA00022898"/>
    </source>
</evidence>
<dbReference type="InterPro" id="IPR015424">
    <property type="entry name" value="PyrdxlP-dep_Trfase"/>
</dbReference>
<keyword evidence="1 3" id="KW-0663">Pyridoxal phosphate</keyword>
<dbReference type="Gene3D" id="3.40.640.10">
    <property type="entry name" value="Type I PLP-dependent aspartate aminotransferase-like (Major domain)"/>
    <property type="match status" value="1"/>
</dbReference>
<dbReference type="InterPro" id="IPR011004">
    <property type="entry name" value="Trimer_LpxA-like_sf"/>
</dbReference>
<protein>
    <recommendedName>
        <fullName evidence="6">Aminotransferase DegT</fullName>
    </recommendedName>
</protein>
<dbReference type="Pfam" id="PF01041">
    <property type="entry name" value="DegT_DnrJ_EryC1"/>
    <property type="match status" value="1"/>
</dbReference>
<dbReference type="Proteomes" id="UP000235803">
    <property type="component" value="Unassembled WGS sequence"/>
</dbReference>
<dbReference type="SUPFAM" id="SSF53383">
    <property type="entry name" value="PLP-dependent transferases"/>
    <property type="match status" value="1"/>
</dbReference>